<evidence type="ECO:0000313" key="2">
    <source>
        <dbReference type="Proteomes" id="UP000006729"/>
    </source>
</evidence>
<accession>A0A2K1YG57</accession>
<gene>
    <name evidence="1" type="ORF">POPTR_011G059900</name>
</gene>
<dbReference type="EMBL" id="CM009300">
    <property type="protein sequence ID" value="PNT12024.1"/>
    <property type="molecule type" value="Genomic_DNA"/>
</dbReference>
<keyword evidence="2" id="KW-1185">Reference proteome</keyword>
<reference evidence="1 2" key="1">
    <citation type="journal article" date="2006" name="Science">
        <title>The genome of black cottonwood, Populus trichocarpa (Torr. &amp; Gray).</title>
        <authorList>
            <person name="Tuskan G.A."/>
            <person name="Difazio S."/>
            <person name="Jansson S."/>
            <person name="Bohlmann J."/>
            <person name="Grigoriev I."/>
            <person name="Hellsten U."/>
            <person name="Putnam N."/>
            <person name="Ralph S."/>
            <person name="Rombauts S."/>
            <person name="Salamov A."/>
            <person name="Schein J."/>
            <person name="Sterck L."/>
            <person name="Aerts A."/>
            <person name="Bhalerao R.R."/>
            <person name="Bhalerao R.P."/>
            <person name="Blaudez D."/>
            <person name="Boerjan W."/>
            <person name="Brun A."/>
            <person name="Brunner A."/>
            <person name="Busov V."/>
            <person name="Campbell M."/>
            <person name="Carlson J."/>
            <person name="Chalot M."/>
            <person name="Chapman J."/>
            <person name="Chen G.L."/>
            <person name="Cooper D."/>
            <person name="Coutinho P.M."/>
            <person name="Couturier J."/>
            <person name="Covert S."/>
            <person name="Cronk Q."/>
            <person name="Cunningham R."/>
            <person name="Davis J."/>
            <person name="Degroeve S."/>
            <person name="Dejardin A."/>
            <person name="Depamphilis C."/>
            <person name="Detter J."/>
            <person name="Dirks B."/>
            <person name="Dubchak I."/>
            <person name="Duplessis S."/>
            <person name="Ehlting J."/>
            <person name="Ellis B."/>
            <person name="Gendler K."/>
            <person name="Goodstein D."/>
            <person name="Gribskov M."/>
            <person name="Grimwood J."/>
            <person name="Groover A."/>
            <person name="Gunter L."/>
            <person name="Hamberger B."/>
            <person name="Heinze B."/>
            <person name="Helariutta Y."/>
            <person name="Henrissat B."/>
            <person name="Holligan D."/>
            <person name="Holt R."/>
            <person name="Huang W."/>
            <person name="Islam-Faridi N."/>
            <person name="Jones S."/>
            <person name="Jones-Rhoades M."/>
            <person name="Jorgensen R."/>
            <person name="Joshi C."/>
            <person name="Kangasjarvi J."/>
            <person name="Karlsson J."/>
            <person name="Kelleher C."/>
            <person name="Kirkpatrick R."/>
            <person name="Kirst M."/>
            <person name="Kohler A."/>
            <person name="Kalluri U."/>
            <person name="Larimer F."/>
            <person name="Leebens-Mack J."/>
            <person name="Leple J.C."/>
            <person name="Locascio P."/>
            <person name="Lou Y."/>
            <person name="Lucas S."/>
            <person name="Martin F."/>
            <person name="Montanini B."/>
            <person name="Napoli C."/>
            <person name="Nelson D.R."/>
            <person name="Nelson C."/>
            <person name="Nieminen K."/>
            <person name="Nilsson O."/>
            <person name="Pereda V."/>
            <person name="Peter G."/>
            <person name="Philippe R."/>
            <person name="Pilate G."/>
            <person name="Poliakov A."/>
            <person name="Razumovskaya J."/>
            <person name="Richardson P."/>
            <person name="Rinaldi C."/>
            <person name="Ritland K."/>
            <person name="Rouze P."/>
            <person name="Ryaboy D."/>
            <person name="Schmutz J."/>
            <person name="Schrader J."/>
            <person name="Segerman B."/>
            <person name="Shin H."/>
            <person name="Siddiqui A."/>
            <person name="Sterky F."/>
            <person name="Terry A."/>
            <person name="Tsai C.J."/>
            <person name="Uberbacher E."/>
            <person name="Unneberg P."/>
            <person name="Vahala J."/>
            <person name="Wall K."/>
            <person name="Wessler S."/>
            <person name="Yang G."/>
            <person name="Yin T."/>
            <person name="Douglas C."/>
            <person name="Marra M."/>
            <person name="Sandberg G."/>
            <person name="Van de Peer Y."/>
            <person name="Rokhsar D."/>
        </authorList>
    </citation>
    <scope>NUCLEOTIDE SEQUENCE [LARGE SCALE GENOMIC DNA]</scope>
    <source>
        <strain evidence="2">cv. Nisqually</strain>
    </source>
</reference>
<dbReference type="InParanoid" id="A0A2K1YG57"/>
<organism evidence="1 2">
    <name type="scientific">Populus trichocarpa</name>
    <name type="common">Western balsam poplar</name>
    <name type="synonym">Populus balsamifera subsp. trichocarpa</name>
    <dbReference type="NCBI Taxonomy" id="3694"/>
    <lineage>
        <taxon>Eukaryota</taxon>
        <taxon>Viridiplantae</taxon>
        <taxon>Streptophyta</taxon>
        <taxon>Embryophyta</taxon>
        <taxon>Tracheophyta</taxon>
        <taxon>Spermatophyta</taxon>
        <taxon>Magnoliopsida</taxon>
        <taxon>eudicotyledons</taxon>
        <taxon>Gunneridae</taxon>
        <taxon>Pentapetalae</taxon>
        <taxon>rosids</taxon>
        <taxon>fabids</taxon>
        <taxon>Malpighiales</taxon>
        <taxon>Salicaceae</taxon>
        <taxon>Saliceae</taxon>
        <taxon>Populus</taxon>
    </lineage>
</organism>
<sequence>MPCRYKLACVINLFPSFSLCHQSFSKFYCHSEKICSTSQIWRGLSFSVNKFNSFVWFEKFCPSLLFFLMKCM</sequence>
<protein>
    <submittedName>
        <fullName evidence="1">Uncharacterized protein</fullName>
    </submittedName>
</protein>
<dbReference type="Proteomes" id="UP000006729">
    <property type="component" value="Chromosome 11"/>
</dbReference>
<proteinExistence type="predicted"/>
<dbReference type="AlphaFoldDB" id="A0A2K1YG57"/>
<evidence type="ECO:0000313" key="1">
    <source>
        <dbReference type="EMBL" id="PNT12024.1"/>
    </source>
</evidence>
<name>A0A2K1YG57_POPTR</name>